<reference evidence="1" key="1">
    <citation type="submission" date="2020-05" db="EMBL/GenBank/DDBJ databases">
        <authorList>
            <person name="Chiriac C."/>
            <person name="Salcher M."/>
            <person name="Ghai R."/>
            <person name="Kavagutti S V."/>
        </authorList>
    </citation>
    <scope>NUCLEOTIDE SEQUENCE</scope>
</reference>
<gene>
    <name evidence="1" type="ORF">UFOPK2360_00178</name>
</gene>
<evidence type="ECO:0000313" key="1">
    <source>
        <dbReference type="EMBL" id="CAB4675994.1"/>
    </source>
</evidence>
<accession>A0A6J6MSU6</accession>
<dbReference type="AlphaFoldDB" id="A0A6J6MSU6"/>
<proteinExistence type="predicted"/>
<protein>
    <submittedName>
        <fullName evidence="1">Unannotated protein</fullName>
    </submittedName>
</protein>
<organism evidence="1">
    <name type="scientific">freshwater metagenome</name>
    <dbReference type="NCBI Taxonomy" id="449393"/>
    <lineage>
        <taxon>unclassified sequences</taxon>
        <taxon>metagenomes</taxon>
        <taxon>ecological metagenomes</taxon>
    </lineage>
</organism>
<dbReference type="EMBL" id="CAEZXH010000005">
    <property type="protein sequence ID" value="CAB4675994.1"/>
    <property type="molecule type" value="Genomic_DNA"/>
</dbReference>
<name>A0A6J6MSU6_9ZZZZ</name>
<sequence>MYSEIVSVDDDQARAECFNVNEKDSKCWKLAIASDGVVFKTDLKLLNKPQGWISGRLTSPKVDIATTADAAKRYAVSIEGANIGIPTISKRYEFSNADQKAKWEKISTALNQYPWSDRRGVVIPWGPEAFSYFNKVVAVDKEYDVADKLAAVWRVVLDPTNVPKSYGTSCSTGDFQGFVSSNSMTYGTALPNYDGETMSYDVASPHYKPGGKDYAADAFNGRYDLLLTEAYARCVWGIKDALPKIEVNVFKTDGSVDSSAKVVGGLDASGFFKFSATGFTFSSPKIKIKLTAPPTSGGTPAVTQEAAAPAAKAPAKVAIKSISCVKGKIVKKVSGSNPKCPAGFKKK</sequence>